<sequence length="163" mass="17873">MKKKSTNMKSARPAMSPLLRALTYSRAAREPMIDAMLLHCYAALDAFHRGHGSQPLFMTLCRHMLVAEELCQLGHAPEFEDDIMFAHEALVELDSHHSADGVWTLDADQHARLCTALAVFAEQLEDATLEHIAQAEARMVTQSLVASSMRSGIGRVEAVSSAG</sequence>
<protein>
    <submittedName>
        <fullName evidence="1">Uncharacterized protein</fullName>
    </submittedName>
</protein>
<proteinExistence type="predicted"/>
<comment type="caution">
    <text evidence="1">The sequence shown here is derived from an EMBL/GenBank/DDBJ whole genome shotgun (WGS) entry which is preliminary data.</text>
</comment>
<dbReference type="RefSeq" id="WP_200818024.1">
    <property type="nucleotide sequence ID" value="NZ_FCOJ02000002.1"/>
</dbReference>
<keyword evidence="2" id="KW-1185">Reference proteome</keyword>
<dbReference type="EMBL" id="FCOJ02000002">
    <property type="protein sequence ID" value="SAK43044.1"/>
    <property type="molecule type" value="Genomic_DNA"/>
</dbReference>
<organism evidence="1 2">
    <name type="scientific">Caballeronia glebae</name>
    <dbReference type="NCBI Taxonomy" id="1777143"/>
    <lineage>
        <taxon>Bacteria</taxon>
        <taxon>Pseudomonadati</taxon>
        <taxon>Pseudomonadota</taxon>
        <taxon>Betaproteobacteria</taxon>
        <taxon>Burkholderiales</taxon>
        <taxon>Burkholderiaceae</taxon>
        <taxon>Caballeronia</taxon>
    </lineage>
</organism>
<reference evidence="1" key="1">
    <citation type="submission" date="2016-01" db="EMBL/GenBank/DDBJ databases">
        <authorList>
            <person name="Peeters C."/>
        </authorList>
    </citation>
    <scope>NUCLEOTIDE SEQUENCE [LARGE SCALE GENOMIC DNA]</scope>
    <source>
        <strain evidence="1">LMG 29325</strain>
    </source>
</reference>
<dbReference type="AlphaFoldDB" id="A0A157ZC03"/>
<evidence type="ECO:0000313" key="1">
    <source>
        <dbReference type="EMBL" id="SAK43044.1"/>
    </source>
</evidence>
<evidence type="ECO:0000313" key="2">
    <source>
        <dbReference type="Proteomes" id="UP000054596"/>
    </source>
</evidence>
<dbReference type="Proteomes" id="UP000054596">
    <property type="component" value="Unassembled WGS sequence"/>
</dbReference>
<accession>A0A157ZC03</accession>
<name>A0A157ZC03_9BURK</name>
<gene>
    <name evidence="1" type="ORF">AWB82_00506</name>
</gene>